<reference evidence="2" key="1">
    <citation type="journal article" date="2011" name="MBio">
        <title>Novel metabolic attributes of the genus Cyanothece, comprising a group of unicellular nitrogen-fixing Cyanobacteria.</title>
        <authorList>
            <person name="Bandyopadhyay A."/>
            <person name="Elvitigala T."/>
            <person name="Welsh E."/>
            <person name="Stockel J."/>
            <person name="Liberton M."/>
            <person name="Min H."/>
            <person name="Sherman L.A."/>
            <person name="Pakrasi H.B."/>
        </authorList>
    </citation>
    <scope>NUCLEOTIDE SEQUENCE [LARGE SCALE GENOMIC DNA]</scope>
    <source>
        <strain evidence="2">PCC 7424</strain>
    </source>
</reference>
<organism evidence="1 2">
    <name type="scientific">Gloeothece citriformis (strain PCC 7424)</name>
    <name type="common">Cyanothece sp. (strain PCC 7424)</name>
    <dbReference type="NCBI Taxonomy" id="65393"/>
    <lineage>
        <taxon>Bacteria</taxon>
        <taxon>Bacillati</taxon>
        <taxon>Cyanobacteriota</taxon>
        <taxon>Cyanophyceae</taxon>
        <taxon>Oscillatoriophycideae</taxon>
        <taxon>Chroococcales</taxon>
        <taxon>Aphanothecaceae</taxon>
        <taxon>Gloeothece</taxon>
        <taxon>Gloeothece citriformis</taxon>
    </lineage>
</organism>
<protein>
    <submittedName>
        <fullName evidence="1">Uncharacterized protein</fullName>
    </submittedName>
</protein>
<accession>B7KGK6</accession>
<evidence type="ECO:0000313" key="1">
    <source>
        <dbReference type="EMBL" id="ACK71933.1"/>
    </source>
</evidence>
<dbReference type="HOGENOM" id="CLU_2786950_0_0_3"/>
<dbReference type="EMBL" id="CP001291">
    <property type="protein sequence ID" value="ACK71933.1"/>
    <property type="molecule type" value="Genomic_DNA"/>
</dbReference>
<gene>
    <name evidence="1" type="ordered locus">PCC7424_3543</name>
</gene>
<evidence type="ECO:0000313" key="2">
    <source>
        <dbReference type="Proteomes" id="UP000002384"/>
    </source>
</evidence>
<dbReference type="Proteomes" id="UP000002384">
    <property type="component" value="Chromosome"/>
</dbReference>
<name>B7KGK6_GLOC7</name>
<sequence length="68" mass="7981">MSVSKLTVLMFIIEFIRDFLIDSKFAQVVITIYPEKSKLIPILYNAEFNRSPQPPLKRGALKENKLYY</sequence>
<dbReference type="KEGG" id="cyc:PCC7424_3543"/>
<proteinExistence type="predicted"/>
<keyword evidence="2" id="KW-1185">Reference proteome</keyword>
<dbReference type="AlphaFoldDB" id="B7KGK6"/>